<sequence>FPFLTKSWDAILGKLKSRLSKWKRNTLSIGGRLTLLKSVLGSTPIYAMSLYKTPKSVLHSMESIRRTFFYGANDDIKKITWISWSKDYSKEFNLALLYRFLTYFMPTMRFS</sequence>
<feature type="non-terminal residue" evidence="1">
    <location>
        <position position="1"/>
    </location>
</feature>
<proteinExistence type="predicted"/>
<keyword evidence="1" id="KW-0695">RNA-directed DNA polymerase</keyword>
<dbReference type="PANTHER" id="PTHR33116">
    <property type="entry name" value="REVERSE TRANSCRIPTASE ZINC-BINDING DOMAIN-CONTAINING PROTEIN-RELATED-RELATED"/>
    <property type="match status" value="1"/>
</dbReference>
<organism evidence="1">
    <name type="scientific">Tanacetum cinerariifolium</name>
    <name type="common">Dalmatian daisy</name>
    <name type="synonym">Chrysanthemum cinerariifolium</name>
    <dbReference type="NCBI Taxonomy" id="118510"/>
    <lineage>
        <taxon>Eukaryota</taxon>
        <taxon>Viridiplantae</taxon>
        <taxon>Streptophyta</taxon>
        <taxon>Embryophyta</taxon>
        <taxon>Tracheophyta</taxon>
        <taxon>Spermatophyta</taxon>
        <taxon>Magnoliopsida</taxon>
        <taxon>eudicotyledons</taxon>
        <taxon>Gunneridae</taxon>
        <taxon>Pentapetalae</taxon>
        <taxon>asterids</taxon>
        <taxon>campanulids</taxon>
        <taxon>Asterales</taxon>
        <taxon>Asteraceae</taxon>
        <taxon>Asteroideae</taxon>
        <taxon>Anthemideae</taxon>
        <taxon>Anthemidinae</taxon>
        <taxon>Tanacetum</taxon>
    </lineage>
</organism>
<dbReference type="PANTHER" id="PTHR33116:SF78">
    <property type="entry name" value="OS12G0587133 PROTEIN"/>
    <property type="match status" value="1"/>
</dbReference>
<name>A0A699TGI9_TANCI</name>
<accession>A0A699TGI9</accession>
<protein>
    <submittedName>
        <fullName evidence="1">RNA-directed DNA polymerase, eukaryota, reverse transcriptase zinc-binding domain protein</fullName>
    </submittedName>
</protein>
<keyword evidence="1" id="KW-0548">Nucleotidyltransferase</keyword>
<comment type="caution">
    <text evidence="1">The sequence shown here is derived from an EMBL/GenBank/DDBJ whole genome shotgun (WGS) entry which is preliminary data.</text>
</comment>
<gene>
    <name evidence="1" type="ORF">Tci_881644</name>
</gene>
<dbReference type="EMBL" id="BKCJ011247175">
    <property type="protein sequence ID" value="GFD09675.1"/>
    <property type="molecule type" value="Genomic_DNA"/>
</dbReference>
<keyword evidence="1" id="KW-0808">Transferase</keyword>
<dbReference type="GO" id="GO:0003964">
    <property type="term" value="F:RNA-directed DNA polymerase activity"/>
    <property type="evidence" value="ECO:0007669"/>
    <property type="project" value="UniProtKB-KW"/>
</dbReference>
<evidence type="ECO:0000313" key="1">
    <source>
        <dbReference type="EMBL" id="GFD09675.1"/>
    </source>
</evidence>
<reference evidence="1" key="1">
    <citation type="journal article" date="2019" name="Sci. Rep.">
        <title>Draft genome of Tanacetum cinerariifolium, the natural source of mosquito coil.</title>
        <authorList>
            <person name="Yamashiro T."/>
            <person name="Shiraishi A."/>
            <person name="Satake H."/>
            <person name="Nakayama K."/>
        </authorList>
    </citation>
    <scope>NUCLEOTIDE SEQUENCE</scope>
</reference>
<dbReference type="AlphaFoldDB" id="A0A699TGI9"/>